<dbReference type="VEuPathDB" id="FungiDB:PSHT_16453"/>
<comment type="caution">
    <text evidence="1">The sequence shown here is derived from an EMBL/GenBank/DDBJ whole genome shotgun (WGS) entry which is preliminary data.</text>
</comment>
<keyword evidence="2" id="KW-1185">Reference proteome</keyword>
<evidence type="ECO:0000313" key="2">
    <source>
        <dbReference type="Proteomes" id="UP000238274"/>
    </source>
</evidence>
<accession>A0A2S4U9V6</accession>
<gene>
    <name evidence="1" type="ORF">PSHT_16453</name>
</gene>
<name>A0A2S4U9V6_9BASI</name>
<reference evidence="2" key="2">
    <citation type="journal article" date="2018" name="BMC Genomics">
        <title>Genomic insights into host adaptation between the wheat stripe rust pathogen (Puccinia striiformis f. sp. tritici) and the barley stripe rust pathogen (Puccinia striiformis f. sp. hordei).</title>
        <authorList>
            <person name="Xia C."/>
            <person name="Wang M."/>
            <person name="Yin C."/>
            <person name="Cornejo O.E."/>
            <person name="Hulbert S.H."/>
            <person name="Chen X."/>
        </authorList>
    </citation>
    <scope>NUCLEOTIDE SEQUENCE [LARGE SCALE GENOMIC DNA]</scope>
    <source>
        <strain evidence="2">93TX-2</strain>
    </source>
</reference>
<dbReference type="EMBL" id="PKSM01000532">
    <property type="protein sequence ID" value="POV94067.1"/>
    <property type="molecule type" value="Genomic_DNA"/>
</dbReference>
<protein>
    <submittedName>
        <fullName evidence="1">Uncharacterized protein</fullName>
    </submittedName>
</protein>
<dbReference type="Proteomes" id="UP000238274">
    <property type="component" value="Unassembled WGS sequence"/>
</dbReference>
<dbReference type="VEuPathDB" id="FungiDB:PSTT_16197"/>
<evidence type="ECO:0000313" key="1">
    <source>
        <dbReference type="EMBL" id="POV94067.1"/>
    </source>
</evidence>
<organism evidence="1 2">
    <name type="scientific">Puccinia striiformis</name>
    <dbReference type="NCBI Taxonomy" id="27350"/>
    <lineage>
        <taxon>Eukaryota</taxon>
        <taxon>Fungi</taxon>
        <taxon>Dikarya</taxon>
        <taxon>Basidiomycota</taxon>
        <taxon>Pucciniomycotina</taxon>
        <taxon>Pucciniomycetes</taxon>
        <taxon>Pucciniales</taxon>
        <taxon>Pucciniaceae</taxon>
        <taxon>Puccinia</taxon>
    </lineage>
</organism>
<proteinExistence type="predicted"/>
<reference evidence="1 2" key="1">
    <citation type="submission" date="2017-12" db="EMBL/GenBank/DDBJ databases">
        <title>Gene loss provides genomic basis for host adaptation in cereal stripe rust fungi.</title>
        <authorList>
            <person name="Xia C."/>
        </authorList>
    </citation>
    <scope>NUCLEOTIDE SEQUENCE [LARGE SCALE GENOMIC DNA]</scope>
    <source>
        <strain evidence="1 2">93TX-2</strain>
    </source>
</reference>
<reference evidence="2" key="3">
    <citation type="journal article" date="2018" name="Mol. Plant Microbe Interact.">
        <title>Genome sequence resources for the wheat stripe rust pathogen (Puccinia striiformis f. sp. tritici) and the barley stripe rust pathogen (Puccinia striiformis f. sp. hordei).</title>
        <authorList>
            <person name="Xia C."/>
            <person name="Wang M."/>
            <person name="Yin C."/>
            <person name="Cornejo O.E."/>
            <person name="Hulbert S.H."/>
            <person name="Chen X."/>
        </authorList>
    </citation>
    <scope>NUCLEOTIDE SEQUENCE [LARGE SCALE GENOMIC DNA]</scope>
    <source>
        <strain evidence="2">93TX-2</strain>
    </source>
</reference>
<sequence length="284" mass="32208">MSLVTLLEELNDCGFFRDLILILAVELWRNFGIIVLSTILSPDWYSISHFRRREPPSANFKFNKPIHPLRSVKHLSILDSLMTFSRYGPHDLHSSNYHRLSRMYGSLKLSEVDQGIASQLDNLGTLSGVLNSHLQKLSIEGFNLVHFFVLQNDTETSPIMLPPLIRPTLQLTHDILDDHTQLLERIERNIAALKQIKVKCSDRGEALILLRGTLDLVQRARYGLEDCCQSLRLYPLTVHFANKVGNSSGRSRLKATLARGLEIIQDKNLDHHSQLAAGCDIPVE</sequence>